<dbReference type="Gene3D" id="1.20.1250.20">
    <property type="entry name" value="MFS general substrate transporter like domains"/>
    <property type="match status" value="1"/>
</dbReference>
<feature type="transmembrane region" description="Helical" evidence="9">
    <location>
        <begin position="36"/>
        <end position="59"/>
    </location>
</feature>
<dbReference type="AlphaFoldDB" id="A0A819VN96"/>
<feature type="repeat" description="NHL" evidence="8">
    <location>
        <begin position="795"/>
        <end position="825"/>
    </location>
</feature>
<accession>A0A819VN96</accession>
<feature type="transmembrane region" description="Helical" evidence="9">
    <location>
        <begin position="419"/>
        <end position="441"/>
    </location>
</feature>
<keyword evidence="2" id="KW-0813">Transport</keyword>
<dbReference type="CDD" id="cd05819">
    <property type="entry name" value="NHL"/>
    <property type="match status" value="1"/>
</dbReference>
<evidence type="ECO:0000313" key="11">
    <source>
        <dbReference type="EMBL" id="CAF4111570.1"/>
    </source>
</evidence>
<evidence type="ECO:0000256" key="1">
    <source>
        <dbReference type="ARBA" id="ARBA00004141"/>
    </source>
</evidence>
<feature type="transmembrane region" description="Helical" evidence="9">
    <location>
        <begin position="494"/>
        <end position="522"/>
    </location>
</feature>
<evidence type="ECO:0000256" key="5">
    <source>
        <dbReference type="ARBA" id="ARBA00022989"/>
    </source>
</evidence>
<evidence type="ECO:0000256" key="6">
    <source>
        <dbReference type="ARBA" id="ARBA00023136"/>
    </source>
</evidence>
<keyword evidence="5 9" id="KW-1133">Transmembrane helix</keyword>
<dbReference type="PANTHER" id="PTHR19432:SF35">
    <property type="entry name" value="SOLUTE CARRIER FAMILY 45 MEMBER 3 ISOFORM X1"/>
    <property type="match status" value="1"/>
</dbReference>
<keyword evidence="3 9" id="KW-0812">Transmembrane</keyword>
<evidence type="ECO:0000256" key="4">
    <source>
        <dbReference type="ARBA" id="ARBA00022737"/>
    </source>
</evidence>
<feature type="transmembrane region" description="Helical" evidence="9">
    <location>
        <begin position="144"/>
        <end position="164"/>
    </location>
</feature>
<feature type="repeat" description="NHL" evidence="8">
    <location>
        <begin position="750"/>
        <end position="781"/>
    </location>
</feature>
<evidence type="ECO:0000256" key="9">
    <source>
        <dbReference type="SAM" id="Phobius"/>
    </source>
</evidence>
<dbReference type="InterPro" id="IPR011701">
    <property type="entry name" value="MFS"/>
</dbReference>
<evidence type="ECO:0000256" key="8">
    <source>
        <dbReference type="PROSITE-ProRule" id="PRU00504"/>
    </source>
</evidence>
<feature type="transmembrane region" description="Helical" evidence="9">
    <location>
        <begin position="65"/>
        <end position="83"/>
    </location>
</feature>
<feature type="transmembrane region" description="Helical" evidence="9">
    <location>
        <begin position="312"/>
        <end position="332"/>
    </location>
</feature>
<gene>
    <name evidence="10" type="ORF">IZO911_LOCUS1799</name>
    <name evidence="11" type="ORF">KXQ929_LOCUS35112</name>
</gene>
<dbReference type="InterPro" id="IPR036259">
    <property type="entry name" value="MFS_trans_sf"/>
</dbReference>
<keyword evidence="4" id="KW-0677">Repeat</keyword>
<dbReference type="EMBL" id="CAJOBB010004992">
    <property type="protein sequence ID" value="CAF4111570.1"/>
    <property type="molecule type" value="Genomic_DNA"/>
</dbReference>
<feature type="transmembrane region" description="Helical" evidence="9">
    <location>
        <begin position="104"/>
        <end position="124"/>
    </location>
</feature>
<keyword evidence="6 9" id="KW-0472">Membrane</keyword>
<feature type="repeat" description="NHL" evidence="8">
    <location>
        <begin position="845"/>
        <end position="881"/>
    </location>
</feature>
<organism evidence="11 12">
    <name type="scientific">Adineta steineri</name>
    <dbReference type="NCBI Taxonomy" id="433720"/>
    <lineage>
        <taxon>Eukaryota</taxon>
        <taxon>Metazoa</taxon>
        <taxon>Spiralia</taxon>
        <taxon>Gnathifera</taxon>
        <taxon>Rotifera</taxon>
        <taxon>Eurotatoria</taxon>
        <taxon>Bdelloidea</taxon>
        <taxon>Adinetida</taxon>
        <taxon>Adinetidae</taxon>
        <taxon>Adineta</taxon>
    </lineage>
</organism>
<evidence type="ECO:0000313" key="10">
    <source>
        <dbReference type="EMBL" id="CAF0719931.1"/>
    </source>
</evidence>
<dbReference type="Proteomes" id="UP000663860">
    <property type="component" value="Unassembled WGS sequence"/>
</dbReference>
<feature type="transmembrane region" description="Helical" evidence="9">
    <location>
        <begin position="225"/>
        <end position="245"/>
    </location>
</feature>
<dbReference type="InterPro" id="IPR011042">
    <property type="entry name" value="6-blade_b-propeller_TolB-like"/>
</dbReference>
<dbReference type="Gene3D" id="2.120.10.30">
    <property type="entry name" value="TolB, C-terminal domain"/>
    <property type="match status" value="1"/>
</dbReference>
<reference evidence="11" key="1">
    <citation type="submission" date="2021-02" db="EMBL/GenBank/DDBJ databases">
        <authorList>
            <person name="Nowell W R."/>
        </authorList>
    </citation>
    <scope>NUCLEOTIDE SEQUENCE</scope>
</reference>
<feature type="transmembrane region" description="Helical" evidence="9">
    <location>
        <begin position="395"/>
        <end position="413"/>
    </location>
</feature>
<proteinExistence type="inferred from homology"/>
<feature type="transmembrane region" description="Helical" evidence="9">
    <location>
        <begin position="462"/>
        <end position="488"/>
    </location>
</feature>
<protein>
    <submittedName>
        <fullName evidence="11">Uncharacterized protein</fullName>
    </submittedName>
</protein>
<evidence type="ECO:0000256" key="7">
    <source>
        <dbReference type="ARBA" id="ARBA00038193"/>
    </source>
</evidence>
<comment type="caution">
    <text evidence="11">The sequence shown here is derived from an EMBL/GenBank/DDBJ whole genome shotgun (WGS) entry which is preliminary data.</text>
</comment>
<dbReference type="Proteomes" id="UP000663868">
    <property type="component" value="Unassembled WGS sequence"/>
</dbReference>
<comment type="similarity">
    <text evidence="7">Belongs to the glycoside-pentoside-hexuronide (GPH) cation symporter transporter (TC 2.A.2) family.</text>
</comment>
<dbReference type="PROSITE" id="PS51125">
    <property type="entry name" value="NHL"/>
    <property type="match status" value="3"/>
</dbReference>
<dbReference type="Pfam" id="PF01436">
    <property type="entry name" value="NHL"/>
    <property type="match status" value="2"/>
</dbReference>
<feature type="transmembrane region" description="Helical" evidence="9">
    <location>
        <begin position="185"/>
        <end position="205"/>
    </location>
</feature>
<dbReference type="GO" id="GO:0008506">
    <property type="term" value="F:sucrose:proton symporter activity"/>
    <property type="evidence" value="ECO:0007669"/>
    <property type="project" value="TreeGrafter"/>
</dbReference>
<evidence type="ECO:0000256" key="3">
    <source>
        <dbReference type="ARBA" id="ARBA00022692"/>
    </source>
</evidence>
<evidence type="ECO:0000313" key="12">
    <source>
        <dbReference type="Proteomes" id="UP000663868"/>
    </source>
</evidence>
<dbReference type="FunFam" id="1.20.1250.20:FF:000321">
    <property type="entry name" value="Solute carrier family 45 member 2"/>
    <property type="match status" value="1"/>
</dbReference>
<dbReference type="InterPro" id="IPR001258">
    <property type="entry name" value="NHL_repeat"/>
</dbReference>
<dbReference type="Pfam" id="PF07690">
    <property type="entry name" value="MFS_1"/>
    <property type="match status" value="1"/>
</dbReference>
<evidence type="ECO:0000256" key="2">
    <source>
        <dbReference type="ARBA" id="ARBA00022448"/>
    </source>
</evidence>
<dbReference type="SUPFAM" id="SSF103473">
    <property type="entry name" value="MFS general substrate transporter"/>
    <property type="match status" value="1"/>
</dbReference>
<dbReference type="SUPFAM" id="SSF101898">
    <property type="entry name" value="NHL repeat"/>
    <property type="match status" value="1"/>
</dbReference>
<dbReference type="EMBL" id="CAJNOE010000008">
    <property type="protein sequence ID" value="CAF0719931.1"/>
    <property type="molecule type" value="Genomic_DNA"/>
</dbReference>
<dbReference type="GO" id="GO:0016020">
    <property type="term" value="C:membrane"/>
    <property type="evidence" value="ECO:0007669"/>
    <property type="project" value="UniProtKB-SubCell"/>
</dbReference>
<dbReference type="PANTHER" id="PTHR19432">
    <property type="entry name" value="SUGAR TRANSPORTER"/>
    <property type="match status" value="1"/>
</dbReference>
<dbReference type="CDD" id="cd17313">
    <property type="entry name" value="MFS_SLC45_SUC"/>
    <property type="match status" value="1"/>
</dbReference>
<name>A0A819VN96_9BILA</name>
<comment type="subcellular location">
    <subcellularLocation>
        <location evidence="1">Membrane</location>
        <topology evidence="1">Multi-pass membrane protein</topology>
    </subcellularLocation>
</comment>
<sequence>MVDFFKRRVQPHRDSYEQFAYETEENHKSKLDLVRLSAVVCGIEFCYAAETAFVSPILLQLGLPVIFMTWIWCLPPLIGFFLVPILGSLSDKCNTRIGRRRPFIIIYSIGILIGLLLVANGRTIGQWFGDLNYTSINQTSLPFLSHKVGTIITILGVILLDLDCDACQSPSRAYLLDVTNPDQQSLGLTTFTAMAGLGGSLGYFLGGIPWEKTALARILGDHIHVLFTIVWMIYIVCLMLTVTAAKEPTNIAIMAPYLNRSTSRQFLVSTYSINNFDEDIQQHDEHTLTTSNNMKISYMDYLRSIIYMPSSLKWLCLTNFFCWMAIVSYSLYFTDFVGQAVFGGNPKLGYEHPLRILYNDGVRFGSWGMAIYSISCSIYSFNMQKLNNYFGIKRVYIGSQLIYAIGMLLMGYLRHRFAVIILSATAGILYSTLFTIPFLLISKYYASNTYGQTNTNGQIRGIGTDVAIVSSMVFLAQFCLSSTMGTFIHLANSTVMVTIVASILSICGAISATQFITFTVIINSQICEKTPQYGECSTNIACGCFHMIGTHDDTGVCGFLWPTCSRLVRCNSSDNSCLQPNTICVQHPQCEDFPLCYPVGMIDQNMCPPTKNKSNLKWKQNAITVAGGNGRGQQLNQKHNAKEGQVIAGGNGQGKRIDQLSSPMAMILDQQNHSIIITDQGNWRVIQWSSQKQQILIDNIFCYNLAMDKYGFLYVSNWNVGEVRRWKMGEYKNEGIVVAGGNGKGNQLNQLNHPTFIFVDKDQSVYVTDYNNGRVMKWKKDAKEGIVVAGGNGGGGNLNQLLYPHGVIVDHLGQVYVVDKGNNRVMRWCEGKEEGEIVVGGNGQGGEPDQLSDPTGLSFDDEENLYVADYSNNRIQKFEIIL</sequence>